<dbReference type="GO" id="GO:0047756">
    <property type="term" value="F:chondroitin 4-sulfotransferase activity"/>
    <property type="evidence" value="ECO:0007669"/>
    <property type="project" value="InterPro"/>
</dbReference>
<evidence type="ECO:0000313" key="2">
    <source>
        <dbReference type="WBParaSite" id="PDA_v2.g10772.t1"/>
    </source>
</evidence>
<accession>A0A914P6L7</accession>
<reference evidence="2" key="1">
    <citation type="submission" date="2022-11" db="UniProtKB">
        <authorList>
            <consortium name="WormBaseParasite"/>
        </authorList>
    </citation>
    <scope>IDENTIFICATION</scope>
</reference>
<evidence type="ECO:0000313" key="1">
    <source>
        <dbReference type="Proteomes" id="UP000887578"/>
    </source>
</evidence>
<dbReference type="WBParaSite" id="PDA_v2.g10772.t1">
    <property type="protein sequence ID" value="PDA_v2.g10772.t1"/>
    <property type="gene ID" value="PDA_v2.g10772"/>
</dbReference>
<keyword evidence="1" id="KW-1185">Reference proteome</keyword>
<proteinExistence type="predicted"/>
<dbReference type="InterPro" id="IPR005331">
    <property type="entry name" value="Sulfotransferase"/>
</dbReference>
<protein>
    <submittedName>
        <fullName evidence="2">Sulfotransferase family protein</fullName>
    </submittedName>
</protein>
<dbReference type="InterPro" id="IPR007669">
    <property type="entry name" value="Chst-1-like"/>
</dbReference>
<dbReference type="GO" id="GO:0050650">
    <property type="term" value="P:chondroitin sulfate proteoglycan biosynthetic process"/>
    <property type="evidence" value="ECO:0007669"/>
    <property type="project" value="InterPro"/>
</dbReference>
<dbReference type="Pfam" id="PF03567">
    <property type="entry name" value="Sulfotransfer_2"/>
    <property type="match status" value="1"/>
</dbReference>
<dbReference type="AlphaFoldDB" id="A0A914P6L7"/>
<sequence>MRGVKAIFNIKFDLIETKENNYIFLRFCGQQNEATRIENLEKKFKTELAEWTHIVAVREPIERFISGFTDKCLIEKRWEKRPSNCNRCKTNVTCFIEKEYIRMSKFVKGEEINSFDDQHFFPQNWRCQFYSYYRFYKILKYSVKETDEFFKEFF</sequence>
<dbReference type="Proteomes" id="UP000887578">
    <property type="component" value="Unplaced"/>
</dbReference>
<dbReference type="GO" id="GO:1902884">
    <property type="term" value="P:positive regulation of response to oxidative stress"/>
    <property type="evidence" value="ECO:0007669"/>
    <property type="project" value="InterPro"/>
</dbReference>
<organism evidence="1 2">
    <name type="scientific">Panagrolaimus davidi</name>
    <dbReference type="NCBI Taxonomy" id="227884"/>
    <lineage>
        <taxon>Eukaryota</taxon>
        <taxon>Metazoa</taxon>
        <taxon>Ecdysozoa</taxon>
        <taxon>Nematoda</taxon>
        <taxon>Chromadorea</taxon>
        <taxon>Rhabditida</taxon>
        <taxon>Tylenchina</taxon>
        <taxon>Panagrolaimomorpha</taxon>
        <taxon>Panagrolaimoidea</taxon>
        <taxon>Panagrolaimidae</taxon>
        <taxon>Panagrolaimus</taxon>
    </lineage>
</organism>
<dbReference type="GO" id="GO:0016020">
    <property type="term" value="C:membrane"/>
    <property type="evidence" value="ECO:0007669"/>
    <property type="project" value="InterPro"/>
</dbReference>
<dbReference type="PANTHER" id="PTHR22900">
    <property type="entry name" value="PROTEIN CBG14245-RELATED"/>
    <property type="match status" value="1"/>
</dbReference>
<name>A0A914P6L7_9BILA</name>